<comment type="caution">
    <text evidence="4">The sequence shown here is derived from an EMBL/GenBank/DDBJ whole genome shotgun (WGS) entry which is preliminary data.</text>
</comment>
<evidence type="ECO:0000256" key="1">
    <source>
        <dbReference type="SAM" id="MobiDB-lite"/>
    </source>
</evidence>
<keyword evidence="3" id="KW-0732">Signal</keyword>
<dbReference type="Pfam" id="PF11776">
    <property type="entry name" value="RcnB"/>
    <property type="match status" value="1"/>
</dbReference>
<keyword evidence="2" id="KW-1133">Transmembrane helix</keyword>
<feature type="transmembrane region" description="Helical" evidence="2">
    <location>
        <begin position="112"/>
        <end position="134"/>
    </location>
</feature>
<dbReference type="Gene3D" id="3.10.450.160">
    <property type="entry name" value="inner membrane protein cigr"/>
    <property type="match status" value="1"/>
</dbReference>
<gene>
    <name evidence="4" type="ORF">FHW18_003029</name>
</gene>
<keyword evidence="2" id="KW-0812">Transmembrane</keyword>
<dbReference type="Proteomes" id="UP000542125">
    <property type="component" value="Unassembled WGS sequence"/>
</dbReference>
<evidence type="ECO:0000256" key="2">
    <source>
        <dbReference type="SAM" id="Phobius"/>
    </source>
</evidence>
<dbReference type="RefSeq" id="WP_179587532.1">
    <property type="nucleotide sequence ID" value="NZ_JACBYR010000001.1"/>
</dbReference>
<feature type="region of interest" description="Disordered" evidence="1">
    <location>
        <begin position="22"/>
        <end position="82"/>
    </location>
</feature>
<accession>A0A7Y9LNY4</accession>
<evidence type="ECO:0000256" key="3">
    <source>
        <dbReference type="SAM" id="SignalP"/>
    </source>
</evidence>
<dbReference type="AlphaFoldDB" id="A0A7Y9LNY4"/>
<reference evidence="4 5" key="1">
    <citation type="submission" date="2020-07" db="EMBL/GenBank/DDBJ databases">
        <title>Genomic Encyclopedia of Type Strains, Phase IV (KMG-V): Genome sequencing to study the core and pangenomes of soil and plant-associated prokaryotes.</title>
        <authorList>
            <person name="Whitman W."/>
        </authorList>
    </citation>
    <scope>NUCLEOTIDE SEQUENCE [LARGE SCALE GENOMIC DNA]</scope>
    <source>
        <strain evidence="4 5">SAS40</strain>
    </source>
</reference>
<proteinExistence type="predicted"/>
<feature type="compositionally biased region" description="Basic and acidic residues" evidence="1">
    <location>
        <begin position="58"/>
        <end position="70"/>
    </location>
</feature>
<protein>
    <submittedName>
        <fullName evidence="4">Ni/Co efflux regulator RcnB</fullName>
    </submittedName>
</protein>
<feature type="signal peptide" evidence="3">
    <location>
        <begin position="1"/>
        <end position="23"/>
    </location>
</feature>
<dbReference type="EMBL" id="JACBYR010000001">
    <property type="protein sequence ID" value="NYE83758.1"/>
    <property type="molecule type" value="Genomic_DNA"/>
</dbReference>
<evidence type="ECO:0000313" key="5">
    <source>
        <dbReference type="Proteomes" id="UP000542125"/>
    </source>
</evidence>
<organism evidence="4 5">
    <name type="scientific">Pigmentiphaga litoralis</name>
    <dbReference type="NCBI Taxonomy" id="516702"/>
    <lineage>
        <taxon>Bacteria</taxon>
        <taxon>Pseudomonadati</taxon>
        <taxon>Pseudomonadota</taxon>
        <taxon>Betaproteobacteria</taxon>
        <taxon>Burkholderiales</taxon>
        <taxon>Alcaligenaceae</taxon>
        <taxon>Pigmentiphaga</taxon>
    </lineage>
</organism>
<evidence type="ECO:0000313" key="4">
    <source>
        <dbReference type="EMBL" id="NYE83758.1"/>
    </source>
</evidence>
<feature type="chain" id="PRO_5031200246" evidence="3">
    <location>
        <begin position="24"/>
        <end position="136"/>
    </location>
</feature>
<dbReference type="InterPro" id="IPR024572">
    <property type="entry name" value="RcnB"/>
</dbReference>
<keyword evidence="5" id="KW-1185">Reference proteome</keyword>
<sequence>MKHRIISSLLASTLLVASVGVSAQGRGNGPDHRGGPPHGNAHGHDRGPHGNPGPRGGPPDRDWNGRHSDYRGPAPRHWNRGDRLPYDYRTRQYYVSDWRAHRLPPPQRGQQWVAVGADYFLIGVATGVIAATIFGR</sequence>
<keyword evidence="2" id="KW-0472">Membrane</keyword>
<name>A0A7Y9LNY4_9BURK</name>